<dbReference type="Pfam" id="PF13374">
    <property type="entry name" value="TPR_10"/>
    <property type="match status" value="1"/>
</dbReference>
<evidence type="ECO:0000313" key="3">
    <source>
        <dbReference type="Proteomes" id="UP001164506"/>
    </source>
</evidence>
<dbReference type="GeneID" id="95603239"/>
<protein>
    <submittedName>
        <fullName evidence="2">Tetratricopeptide repeat protein</fullName>
    </submittedName>
</protein>
<feature type="region of interest" description="Disordered" evidence="1">
    <location>
        <begin position="945"/>
        <end position="969"/>
    </location>
</feature>
<dbReference type="InterPro" id="IPR053137">
    <property type="entry name" value="NLR-like"/>
</dbReference>
<dbReference type="PANTHER" id="PTHR46082:SF6">
    <property type="entry name" value="AAA+ ATPASE DOMAIN-CONTAINING PROTEIN-RELATED"/>
    <property type="match status" value="1"/>
</dbReference>
<accession>A0ABY6R2A3</accession>
<keyword evidence="3" id="KW-1185">Reference proteome</keyword>
<evidence type="ECO:0000256" key="1">
    <source>
        <dbReference type="SAM" id="MobiDB-lite"/>
    </source>
</evidence>
<dbReference type="EMBL" id="CP084204">
    <property type="protein sequence ID" value="UZX24193.1"/>
    <property type="molecule type" value="Genomic_DNA"/>
</dbReference>
<feature type="compositionally biased region" description="Low complexity" evidence="1">
    <location>
        <begin position="957"/>
        <end position="969"/>
    </location>
</feature>
<dbReference type="RefSeq" id="WP_267259598.1">
    <property type="nucleotide sequence ID" value="NZ_CP084204.1"/>
</dbReference>
<dbReference type="PRINTS" id="PR00381">
    <property type="entry name" value="KINESINLIGHT"/>
</dbReference>
<dbReference type="Gene3D" id="3.40.50.300">
    <property type="entry name" value="P-loop containing nucleotide triphosphate hydrolases"/>
    <property type="match status" value="1"/>
</dbReference>
<dbReference type="InterPro" id="IPR027417">
    <property type="entry name" value="P-loop_NTPase"/>
</dbReference>
<evidence type="ECO:0000313" key="2">
    <source>
        <dbReference type="EMBL" id="UZX24193.1"/>
    </source>
</evidence>
<dbReference type="SUPFAM" id="SSF48452">
    <property type="entry name" value="TPR-like"/>
    <property type="match status" value="3"/>
</dbReference>
<name>A0ABY6R2A3_9ACTN</name>
<dbReference type="Proteomes" id="UP001164506">
    <property type="component" value="Chromosome"/>
</dbReference>
<proteinExistence type="predicted"/>
<dbReference type="NCBIfam" id="NF040586">
    <property type="entry name" value="FxSxx_TPR"/>
    <property type="match status" value="1"/>
</dbReference>
<gene>
    <name evidence="2" type="ORF">LDH80_27375</name>
</gene>
<dbReference type="InterPro" id="IPR011990">
    <property type="entry name" value="TPR-like_helical_dom_sf"/>
</dbReference>
<dbReference type="SMART" id="SM00028">
    <property type="entry name" value="TPR"/>
    <property type="match status" value="11"/>
</dbReference>
<dbReference type="Gene3D" id="1.25.40.10">
    <property type="entry name" value="Tetratricopeptide repeat domain"/>
    <property type="match status" value="3"/>
</dbReference>
<organism evidence="2 3">
    <name type="scientific">Streptomyces tanashiensis</name>
    <dbReference type="NCBI Taxonomy" id="67367"/>
    <lineage>
        <taxon>Bacteria</taxon>
        <taxon>Bacillati</taxon>
        <taxon>Actinomycetota</taxon>
        <taxon>Actinomycetes</taxon>
        <taxon>Kitasatosporales</taxon>
        <taxon>Streptomycetaceae</taxon>
        <taxon>Streptomyces</taxon>
    </lineage>
</organism>
<dbReference type="SUPFAM" id="SSF52540">
    <property type="entry name" value="P-loop containing nucleoside triphosphate hydrolases"/>
    <property type="match status" value="1"/>
</dbReference>
<sequence>MNVSGDRPIGAESVQVALSGDHAQVTVLPEQAAHWARTVEVPAGAGFLPESASGLFVGREEELTSLRRMLTGEGAAAVVQPHRTSARAISGLGGVGKSALALHYAHRYRDSYALVWWVSAESPETIVTGLGRITEQLCPQWARGCGPEDRAAWAIAWLQAHLGWLLVFDNVEDPSHLHPYLGTLSGGHHLATSRRATGWHALAPVMPLGTLPPDEATGLLCSLAFPGQTATAEQREAARRLAEDLGCLPLALEQAGAYAYRTGIDLDTYRRSLALVLDDNRDALSPERTIARIWDHTLTALTARDPLAVTLLHTMAWLAPDGIPRSLLAPLAPHPLALANALGELHAYNMIAFTADRQGVGVHRLVQTVLRNRNPQVLGRTEAEQAVRQALPLDHSQPDDTIRWERLLPHVYALADTTPTDAGASVESVDTYEMAAQYLYRQGRQAHTTSLREQALTQYVELLGDTHPDTLTSRNNLANAYESAGDLERAIPLHETTLAQCVAVLGDTHRTTLNSRCNLAGAYRQAGDLGRAIPLYETTLAQRVELLGDTHPDTLISRNNLAGAYQEAGDLGRAIPLYETTLAQRVEALGDTHPSSLNSRSNLASAYESAGDLERAIPLYETALAQRVEALGDTHPLTLNSRNNLASAYKSAGHLRRAIPLHETTLAQYVEALGDTHPSTLTSRNNLAYAYESAGDLERAIPLFETTLAQRVEVLGDRHPDTLTSRNNLASAYESAGDLERAIPLHETTLAQYVEALGDTYPDTLTSRSNLAYAYESAGDLERAISLFETTLAQRMELLGDTHPSTLTSRNNLAYAYESAGDLERAIPLYETTLAQRVELLGDTHPSTLTSRNNLAYAYESAGDLERAIPLHETTLAQRVELLGDTHPDTLVSRNNLASAYESAGDLERAIPLYETTLAQRVELLGNTHPDTLISRNNLASALKAAKAEQHSDTATGGISSGSLSPPPP</sequence>
<dbReference type="Pfam" id="PF13424">
    <property type="entry name" value="TPR_12"/>
    <property type="match status" value="5"/>
</dbReference>
<dbReference type="PANTHER" id="PTHR46082">
    <property type="entry name" value="ATP/GTP-BINDING PROTEIN-RELATED"/>
    <property type="match status" value="1"/>
</dbReference>
<reference evidence="2" key="1">
    <citation type="submission" date="2021-09" db="EMBL/GenBank/DDBJ databases">
        <title>Complete genome sequence and metabolic characterization of Streptomyces tanashiensis DSM 731 the producer of antibacterial Kalafungin and diverse secondary metabolites.</title>
        <authorList>
            <person name="Abbasi M.N."/>
            <person name="Anwar M.N."/>
            <person name="Alam K."/>
            <person name="Shoaib M."/>
            <person name="Lin Z."/>
            <person name="Hayat M."/>
            <person name="Ali M.I."/>
            <person name="Malik H.M.T."/>
            <person name="Ahmed I."/>
            <person name="Li A."/>
            <person name="Hailong Wang H."/>
            <person name="Zhang Y."/>
        </authorList>
    </citation>
    <scope>NUCLEOTIDE SEQUENCE</scope>
    <source>
        <strain evidence="2">Kala</strain>
    </source>
</reference>
<dbReference type="InterPro" id="IPR019734">
    <property type="entry name" value="TPR_rpt"/>
</dbReference>